<reference evidence="11" key="4">
    <citation type="submission" date="2025-09" db="UniProtKB">
        <authorList>
            <consortium name="Ensembl"/>
        </authorList>
    </citation>
    <scope>IDENTIFICATION</scope>
</reference>
<feature type="region of interest" description="Disordered" evidence="8">
    <location>
        <begin position="1595"/>
        <end position="1635"/>
    </location>
</feature>
<feature type="region of interest" description="Disordered" evidence="8">
    <location>
        <begin position="2055"/>
        <end position="2143"/>
    </location>
</feature>
<feature type="region of interest" description="Disordered" evidence="8">
    <location>
        <begin position="1847"/>
        <end position="2043"/>
    </location>
</feature>
<evidence type="ECO:0000256" key="7">
    <source>
        <dbReference type="SAM" id="Coils"/>
    </source>
</evidence>
<evidence type="ECO:0000256" key="1">
    <source>
        <dbReference type="ARBA" id="ARBA00004123"/>
    </source>
</evidence>
<dbReference type="Ensembl" id="ENSAMXT00000006290.2">
    <property type="protein sequence ID" value="ENSAMXP00000006290.2"/>
    <property type="gene ID" value="ENSAMXG00000006126.2"/>
</dbReference>
<evidence type="ECO:0000313" key="11">
    <source>
        <dbReference type="Ensembl" id="ENSAMXP00000006290.2"/>
    </source>
</evidence>
<dbReference type="GO" id="GO:0060429">
    <property type="term" value="P:epithelium development"/>
    <property type="evidence" value="ECO:0007669"/>
    <property type="project" value="UniProtKB-ARBA"/>
</dbReference>
<feature type="region of interest" description="Disordered" evidence="8">
    <location>
        <begin position="2353"/>
        <end position="2441"/>
    </location>
</feature>
<feature type="domain" description="BHLH" evidence="10">
    <location>
        <begin position="2199"/>
        <end position="2250"/>
    </location>
</feature>
<dbReference type="GO" id="GO:0046983">
    <property type="term" value="F:protein dimerization activity"/>
    <property type="evidence" value="ECO:0007669"/>
    <property type="project" value="InterPro"/>
</dbReference>
<evidence type="ECO:0000259" key="10">
    <source>
        <dbReference type="PROSITE" id="PS50888"/>
    </source>
</evidence>
<dbReference type="InterPro" id="IPR032060">
    <property type="entry name" value="MGA_dom"/>
</dbReference>
<feature type="region of interest" description="Disordered" evidence="8">
    <location>
        <begin position="1427"/>
        <end position="1446"/>
    </location>
</feature>
<protein>
    <submittedName>
        <fullName evidence="11">MAX gene-associated protein-like</fullName>
    </submittedName>
</protein>
<dbReference type="STRING" id="7994.ENSAMXP00000006290"/>
<comment type="subcellular location">
    <subcellularLocation>
        <location evidence="1 6">Nucleus</location>
    </subcellularLocation>
</comment>
<feature type="compositionally biased region" description="Basic and acidic residues" evidence="8">
    <location>
        <begin position="2579"/>
        <end position="2604"/>
    </location>
</feature>
<feature type="domain" description="T-box" evidence="9">
    <location>
        <begin position="76"/>
        <end position="258"/>
    </location>
</feature>
<dbReference type="Gene3D" id="2.60.40.820">
    <property type="entry name" value="Transcription factor, T-box"/>
    <property type="match status" value="1"/>
</dbReference>
<evidence type="ECO:0000256" key="2">
    <source>
        <dbReference type="ARBA" id="ARBA00023015"/>
    </source>
</evidence>
<dbReference type="GO" id="GO:0009653">
    <property type="term" value="P:anatomical structure morphogenesis"/>
    <property type="evidence" value="ECO:0007669"/>
    <property type="project" value="UniProtKB-ARBA"/>
</dbReference>
<keyword evidence="5 6" id="KW-0539">Nucleus</keyword>
<comment type="caution">
    <text evidence="6">Lacks conserved residue(s) required for the propagation of feature annotation.</text>
</comment>
<dbReference type="GO" id="GO:0045893">
    <property type="term" value="P:positive regulation of DNA-templated transcription"/>
    <property type="evidence" value="ECO:0007669"/>
    <property type="project" value="InterPro"/>
</dbReference>
<feature type="compositionally biased region" description="Polar residues" evidence="8">
    <location>
        <begin position="1699"/>
        <end position="1722"/>
    </location>
</feature>
<keyword evidence="4" id="KW-0804">Transcription</keyword>
<dbReference type="GO" id="GO:0001708">
    <property type="term" value="P:cell fate specification"/>
    <property type="evidence" value="ECO:0007669"/>
    <property type="project" value="TreeGrafter"/>
</dbReference>
<feature type="compositionally biased region" description="Polar residues" evidence="8">
    <location>
        <begin position="1595"/>
        <end position="1632"/>
    </location>
</feature>
<dbReference type="InterPro" id="IPR036638">
    <property type="entry name" value="HLH_DNA-bd_sf"/>
</dbReference>
<dbReference type="GO" id="GO:0000981">
    <property type="term" value="F:DNA-binding transcription factor activity, RNA polymerase II-specific"/>
    <property type="evidence" value="ECO:0007669"/>
    <property type="project" value="TreeGrafter"/>
</dbReference>
<feature type="region of interest" description="Disordered" evidence="8">
    <location>
        <begin position="1666"/>
        <end position="1728"/>
    </location>
</feature>
<dbReference type="InterPro" id="IPR001699">
    <property type="entry name" value="TF_T-box"/>
</dbReference>
<dbReference type="Pfam" id="PF00907">
    <property type="entry name" value="T-box"/>
    <property type="match status" value="1"/>
</dbReference>
<feature type="compositionally biased region" description="Low complexity" evidence="8">
    <location>
        <begin position="2121"/>
        <end position="2130"/>
    </location>
</feature>
<feature type="region of interest" description="Disordered" evidence="8">
    <location>
        <begin position="766"/>
        <end position="786"/>
    </location>
</feature>
<dbReference type="SUPFAM" id="SSF47459">
    <property type="entry name" value="HLH, helix-loop-helix DNA-binding domain"/>
    <property type="match status" value="1"/>
</dbReference>
<dbReference type="PROSITE" id="PS01264">
    <property type="entry name" value="TBOX_2"/>
    <property type="match status" value="1"/>
</dbReference>
<feature type="compositionally biased region" description="Polar residues" evidence="8">
    <location>
        <begin position="1970"/>
        <end position="1994"/>
    </location>
</feature>
<dbReference type="PANTHER" id="PTHR11267">
    <property type="entry name" value="T-BOX PROTEIN-RELATED"/>
    <property type="match status" value="1"/>
</dbReference>
<dbReference type="GO" id="GO:0000785">
    <property type="term" value="C:chromatin"/>
    <property type="evidence" value="ECO:0007669"/>
    <property type="project" value="TreeGrafter"/>
</dbReference>
<dbReference type="GO" id="GO:0000978">
    <property type="term" value="F:RNA polymerase II cis-regulatory region sequence-specific DNA binding"/>
    <property type="evidence" value="ECO:0007669"/>
    <property type="project" value="InterPro"/>
</dbReference>
<dbReference type="PANTHER" id="PTHR11267:SF203">
    <property type="entry name" value="MAX GENE-ASSOCIATED PROTEIN-LIKE"/>
    <property type="match status" value="1"/>
</dbReference>
<dbReference type="GO" id="GO:0005634">
    <property type="term" value="C:nucleus"/>
    <property type="evidence" value="ECO:0007669"/>
    <property type="project" value="UniProtKB-SubCell"/>
</dbReference>
<keyword evidence="2" id="KW-0805">Transcription regulation</keyword>
<feature type="region of interest" description="Disordered" evidence="8">
    <location>
        <begin position="2572"/>
        <end position="2619"/>
    </location>
</feature>
<feature type="compositionally biased region" description="Polar residues" evidence="8">
    <location>
        <begin position="1874"/>
        <end position="1891"/>
    </location>
</feature>
<reference evidence="12" key="2">
    <citation type="journal article" date="2014" name="Nat. Commun.">
        <title>The cavefish genome reveals candidate genes for eye loss.</title>
        <authorList>
            <person name="McGaugh S.E."/>
            <person name="Gross J.B."/>
            <person name="Aken B."/>
            <person name="Blin M."/>
            <person name="Borowsky R."/>
            <person name="Chalopin D."/>
            <person name="Hinaux H."/>
            <person name="Jeffery W.R."/>
            <person name="Keene A."/>
            <person name="Ma L."/>
            <person name="Minx P."/>
            <person name="Murphy D."/>
            <person name="O'Quin K.E."/>
            <person name="Retaux S."/>
            <person name="Rohner N."/>
            <person name="Searle S.M."/>
            <person name="Stahl B.A."/>
            <person name="Tabin C."/>
            <person name="Volff J.N."/>
            <person name="Yoshizawa M."/>
            <person name="Warren W.C."/>
        </authorList>
    </citation>
    <scope>NUCLEOTIDE SEQUENCE [LARGE SCALE GENOMIC DNA]</scope>
    <source>
        <strain evidence="12">female</strain>
    </source>
</reference>
<sequence length="2632" mass="289402">MEVDVNAERLTGMSCSISTPTSVSDLLMQGQMDDCSNNKTVSGSKQASQPVVLPLVTYSKSPTQNGCTDSNITAVLENETVWSRFHNLGTEMILTKQGRRMFPCCRFRLSGLDLDRKYMLVMDFTPLDDLTHKWNGSTWEPAAVAEPHLPSQVCVHPESPAIGQQWMEGPVSFYKVKLASNPIDEEGSVFLQPMQRYQPRLHVVPVDSDSQEVFDLDSPKVQMFTFPKTEFYAVTSYQNPQITQLKIDCNPFAMAFRKDSQSLRLLQDKLGMCPPGSTPTQLSDQNLTSFNRDRNRKQSTLKEALSPWIKEHSESSYPEDGPGILANLKPAALSHLNGAVLSKKAVDSGENDEPSLTTPALDEQVTLSTVQHSVKTSIQEPPQAINGTVSPMSTTESAKLLCEDAVHSQISNLLHTEPVTNAPVFLSQGRMKLKSAVASFVKTPFRHNIPLHLRRRPKARKPKNKWWTNVRYSRRNPVCATPQRATPNVTLQPDLEDVEGMLFVSFTAKEALDIHVENMEHIETCTSPLPETPKHSDTSQIEEEVMISVEERISQLESTLLIHLKQQKHRQVIHPHLQEVGMKLSLLDPKISIDLQYLGVRLPFPSNSYIEINSSATFLGGSFVSRTGKTNDPTKIKGWREKFNKKTVQGTSEGMRNNSAFCSDMLDEYLENEAQQISDRAAVLSQGSSTPVSYQLPSKGSSYVVTLNSLLKSRSTSLNKVQYSRVNNSQNKPVVWRAPKKWSSFYSKGPQQTTFENKRSNFAHSSQIDQARSFPDPPSKLGTKNQAINPNLRWSYSSTHAKTQTQSVLQDMEEEALSLGKVRTHITTERASFALNSLLTFQKSGVRPKYYIRHHETECPEEFCRLGCICDSLHREIRGPTHCRRVQCMFDCHCFKHKVLLIRPPKVTTLHQGRKRALMAFPIADPERGDRPPPATSITTLWNKSTPEHDPEPLFVPNPALSFRAAPGMRNYVPRLIPQLREEDKDPVYLYFESRMTCARVREYNSNPPPQVHMLPGKRTREKQTDKVNDCFEAGVAPTSQNRSDISATETVELREAAPTAVGPDEPVPTKLLEILSECNWEPHRNLVLSGLFGRMSNNLLSEPFCLGTYKIQLLSTTLEKGDNPTITYKVCVSRAPEMNVTSDVQPAMKKRTKSNVSKAREKQTQTKTGTTVSAPVASEKKSSLLIDNQARVPTFKKPSRIFPLLSHSLPAGCLKAAKKKAEGSALGLIKVNGKTYNQAKLSLGQMGALHPANRVAAYVTGRLQASRNQWKVKADAPKPHVNQAPVVLRKVTCTAKPIPSAPQQSLPAGTSELNTTVLTRTRKSKVTPLDALSKLVVDSTSLQEDASVISPAATTLVVSASPTFVHPTVPPSSAASTSSTKAAMPTLPSGQQVVLQHLPGVPGSNFLCQYNGQLLQLVSVAQGSVGQPQASSMEGGGSQLTSLPKDTNSLQKPLGSTLAKPSLMSFPVIAPKIISLSGSSGMNIASGTPAINLQSRFPGKAGTFSFRICPPSTESKPAGSQQGPKLPDPHVTAPSALILPGGFTLIKLPLQSHPGVPAVSADASSSVSGSAELPQKDQCGEKVAAQSCSLSTEQTCQVSESSSKPSVAETWNNDSTQTDATGLGQGNSVLPSESVKEDKIVHKTLDSVNVSDKTECGNCDVVPEASGMMSKSEHDKEKQAGQATASSSVSSIAIVTSNKDSTQADAGDLSNDNRALTSTVEGQDDKDQLVEKPLVDAVEANNSTAGGKYDWVPEEAEMILRSEPGSEHEEDLDDWSSKGAERVLWIEEDSADEETETFSIEQNCNVANVKSPAGIKGHENEKNEQESSIDVSLDLLKHPNPLSVTSCNISSGSPAHIQTEPSKEPENKDMVVNQPNINDQGLFPKNNSPAVSKEESNSTVTQAHVVSNDLHVKKQGPESDLTSGNLVNEQDPSPKNILPISGENETSKNAPVTEINQPVHSQPKLCSEKSPQVLNNEEQSNQLGQTESFIYTSINITNDNDDDGVDDEEDEDVDIDGDAPVPLLAGQTPAIFTPPVAPLSNTGLENLKSYHEVHSKLDKQSDNSVRISKRVHHFEREDGDETDKKMLKKRRTFPQQKEPHPDSDSNEDDLSSGDDKDSIIDLVSSSSSETTEDSAKLSSEEDDAVDIDAFEENLHKRRFRTSKDGVARYRNSGETDQDMNKRTDASNRLDDLQVIDLERPLTHSEKERVRRGELRLSFASLKAALNIDEPIKMCKHDILIQAHLMIQALKDRKQNLEERKQALLQKQSSYISRIAQLSGKSEEIVERNFKENCELSTVPASVKSSQINPRRLDSDGNRLPPRLGLWRSNNYIRKRSEQSFGHRGRRRKIFREISEDDSEEAEHVDDQNMEPISVQSPQINPGRLDSEGTQLAPRLVPWKSNNDVGKRSTKSAEPSVTDAADESSNAALPGRHLNGSSPSVRPGDIVLKLMAEKPNILPLIPCSKKPSAERRPSETGPLTGTGMLPKIVLYSFSNADPKKLETAPLPSCFQAFKSAEASPNIVDLTEDDPGIESSDSSLTLCKEADNVSVSEESNEENPDCSSLVSECMTESKTLPQLEQKKQDTPEVVNVERRRSARQMERLRSRSAAFSSESESKEKKKKVIWMRCGGFG</sequence>
<evidence type="ECO:0000256" key="6">
    <source>
        <dbReference type="PROSITE-ProRule" id="PRU00201"/>
    </source>
</evidence>
<dbReference type="Pfam" id="PF16059">
    <property type="entry name" value="MGA_dom"/>
    <property type="match status" value="1"/>
</dbReference>
<dbReference type="InterPro" id="IPR018186">
    <property type="entry name" value="TF_T-box_CS"/>
</dbReference>
<feature type="compositionally biased region" description="Acidic residues" evidence="8">
    <location>
        <begin position="2000"/>
        <end position="2018"/>
    </location>
</feature>
<keyword evidence="7" id="KW-0175">Coiled coil</keyword>
<organism evidence="11 12">
    <name type="scientific">Astyanax mexicanus</name>
    <name type="common">Blind cave fish</name>
    <name type="synonym">Astyanax fasciatus mexicanus</name>
    <dbReference type="NCBI Taxonomy" id="7994"/>
    <lineage>
        <taxon>Eukaryota</taxon>
        <taxon>Metazoa</taxon>
        <taxon>Chordata</taxon>
        <taxon>Craniata</taxon>
        <taxon>Vertebrata</taxon>
        <taxon>Euteleostomi</taxon>
        <taxon>Actinopterygii</taxon>
        <taxon>Neopterygii</taxon>
        <taxon>Teleostei</taxon>
        <taxon>Ostariophysi</taxon>
        <taxon>Characiformes</taxon>
        <taxon>Characoidei</taxon>
        <taxon>Acestrorhamphidae</taxon>
        <taxon>Acestrorhamphinae</taxon>
        <taxon>Astyanax</taxon>
    </lineage>
</organism>
<evidence type="ECO:0000256" key="8">
    <source>
        <dbReference type="SAM" id="MobiDB-lite"/>
    </source>
</evidence>
<feature type="coiled-coil region" evidence="7">
    <location>
        <begin position="2240"/>
        <end position="2274"/>
    </location>
</feature>
<feature type="compositionally biased region" description="Polar residues" evidence="8">
    <location>
        <begin position="1921"/>
        <end position="1934"/>
    </location>
</feature>
<evidence type="ECO:0000256" key="5">
    <source>
        <dbReference type="ARBA" id="ARBA00023242"/>
    </source>
</evidence>
<evidence type="ECO:0000259" key="9">
    <source>
        <dbReference type="PROSITE" id="PS50252"/>
    </source>
</evidence>
<dbReference type="SUPFAM" id="SSF49417">
    <property type="entry name" value="p53-like transcription factors"/>
    <property type="match status" value="1"/>
</dbReference>
<dbReference type="PRINTS" id="PR00937">
    <property type="entry name" value="TBOX"/>
</dbReference>
<evidence type="ECO:0000256" key="4">
    <source>
        <dbReference type="ARBA" id="ARBA00023163"/>
    </source>
</evidence>
<dbReference type="InterPro" id="IPR011598">
    <property type="entry name" value="bHLH_dom"/>
</dbReference>
<dbReference type="InParanoid" id="W5KFC9"/>
<feature type="region of interest" description="Disordered" evidence="8">
    <location>
        <begin position="1142"/>
        <end position="1175"/>
    </location>
</feature>
<accession>W5KFC9</accession>
<proteinExistence type="predicted"/>
<dbReference type="Proteomes" id="UP000018467">
    <property type="component" value="Unassembled WGS sequence"/>
</dbReference>
<keyword evidence="3 6" id="KW-0238">DNA-binding</keyword>
<feature type="region of interest" description="Disordered" evidence="8">
    <location>
        <begin position="1003"/>
        <end position="1024"/>
    </location>
</feature>
<evidence type="ECO:0000256" key="3">
    <source>
        <dbReference type="ARBA" id="ARBA00023125"/>
    </source>
</evidence>
<feature type="compositionally biased region" description="Polar residues" evidence="8">
    <location>
        <begin position="1944"/>
        <end position="1961"/>
    </location>
</feature>
<dbReference type="Gene3D" id="4.10.280.10">
    <property type="entry name" value="Helix-loop-helix DNA-binding domain"/>
    <property type="match status" value="1"/>
</dbReference>
<dbReference type="PROSITE" id="PS50888">
    <property type="entry name" value="BHLH"/>
    <property type="match status" value="1"/>
</dbReference>
<feature type="compositionally biased region" description="Basic and acidic residues" evidence="8">
    <location>
        <begin position="1817"/>
        <end position="1826"/>
    </location>
</feature>
<reference evidence="11" key="3">
    <citation type="submission" date="2025-08" db="UniProtKB">
        <authorList>
            <consortium name="Ensembl"/>
        </authorList>
    </citation>
    <scope>IDENTIFICATION</scope>
</reference>
<feature type="region of interest" description="Disordered" evidence="8">
    <location>
        <begin position="1812"/>
        <end position="1832"/>
    </location>
</feature>
<feature type="compositionally biased region" description="Acidic residues" evidence="8">
    <location>
        <begin position="2355"/>
        <end position="2364"/>
    </location>
</feature>
<reference evidence="12" key="1">
    <citation type="submission" date="2013-03" db="EMBL/GenBank/DDBJ databases">
        <authorList>
            <person name="Jeffery W."/>
            <person name="Warren W."/>
            <person name="Wilson R.K."/>
        </authorList>
    </citation>
    <scope>NUCLEOTIDE SEQUENCE</scope>
    <source>
        <strain evidence="12">female</strain>
    </source>
</reference>
<dbReference type="eggNOG" id="KOG3585">
    <property type="taxonomic scope" value="Eukaryota"/>
</dbReference>
<keyword evidence="12" id="KW-1185">Reference proteome</keyword>
<evidence type="ECO:0000313" key="12">
    <source>
        <dbReference type="Proteomes" id="UP000018467"/>
    </source>
</evidence>
<dbReference type="PROSITE" id="PS50252">
    <property type="entry name" value="TBOX_3"/>
    <property type="match status" value="1"/>
</dbReference>
<dbReference type="InterPro" id="IPR036960">
    <property type="entry name" value="T-box_sf"/>
</dbReference>
<name>W5KFC9_ASTMX</name>
<dbReference type="InterPro" id="IPR046360">
    <property type="entry name" value="T-box_DNA-bd"/>
</dbReference>
<dbReference type="Bgee" id="ENSAMXG00000006126">
    <property type="expression patterns" value="Expressed in testis and 14 other cell types or tissues"/>
</dbReference>
<dbReference type="SMART" id="SM00425">
    <property type="entry name" value="TBOX"/>
    <property type="match status" value="1"/>
</dbReference>
<feature type="region of interest" description="Disordered" evidence="8">
    <location>
        <begin position="2461"/>
        <end position="2481"/>
    </location>
</feature>
<dbReference type="GeneTree" id="ENSGT00940000156269"/>
<dbReference type="HOGENOM" id="CLU_227686_0_0_1"/>
<feature type="compositionally biased region" description="Low complexity" evidence="8">
    <location>
        <begin position="1685"/>
        <end position="1698"/>
    </location>
</feature>
<dbReference type="InterPro" id="IPR008967">
    <property type="entry name" value="p53-like_TF_DNA-bd_sf"/>
</dbReference>